<dbReference type="Proteomes" id="UP000266497">
    <property type="component" value="Unassembled WGS sequence"/>
</dbReference>
<proteinExistence type="predicted"/>
<comment type="caution">
    <text evidence="1">The sequence shown here is derived from an EMBL/GenBank/DDBJ whole genome shotgun (WGS) entry which is preliminary data.</text>
</comment>
<name>A0A395US85_PHOVU</name>
<protein>
    <submittedName>
        <fullName evidence="1">Uncharacterized protein</fullName>
    </submittedName>
</protein>
<dbReference type="EMBL" id="QRUD01000029">
    <property type="protein sequence ID" value="RGR38951.1"/>
    <property type="molecule type" value="Genomic_DNA"/>
</dbReference>
<dbReference type="AlphaFoldDB" id="A0A395US85"/>
<evidence type="ECO:0000313" key="1">
    <source>
        <dbReference type="EMBL" id="RGR38951.1"/>
    </source>
</evidence>
<organism evidence="1 2">
    <name type="scientific">Phocaeicola vulgatus</name>
    <name type="common">Bacteroides vulgatus</name>
    <dbReference type="NCBI Taxonomy" id="821"/>
    <lineage>
        <taxon>Bacteria</taxon>
        <taxon>Pseudomonadati</taxon>
        <taxon>Bacteroidota</taxon>
        <taxon>Bacteroidia</taxon>
        <taxon>Bacteroidales</taxon>
        <taxon>Bacteroidaceae</taxon>
        <taxon>Phocaeicola</taxon>
    </lineage>
</organism>
<gene>
    <name evidence="1" type="ORF">DWY53_11245</name>
</gene>
<accession>A0A395US85</accession>
<evidence type="ECO:0000313" key="2">
    <source>
        <dbReference type="Proteomes" id="UP000266497"/>
    </source>
</evidence>
<sequence length="65" mass="7560">MLAKRIHTEFNKIADAKRTRLQRLPFETLAKETITAKIVEDTMSIVLCILKIHWAFISSEFLNTL</sequence>
<reference evidence="1 2" key="1">
    <citation type="submission" date="2018-08" db="EMBL/GenBank/DDBJ databases">
        <title>A genome reference for cultivated species of the human gut microbiota.</title>
        <authorList>
            <person name="Zou Y."/>
            <person name="Xue W."/>
            <person name="Luo G."/>
        </authorList>
    </citation>
    <scope>NUCLEOTIDE SEQUENCE [LARGE SCALE GENOMIC DNA]</scope>
    <source>
        <strain evidence="1 2">AF25-30LB</strain>
    </source>
</reference>